<keyword evidence="6" id="KW-1185">Reference proteome</keyword>
<evidence type="ECO:0000256" key="1">
    <source>
        <dbReference type="SAM" id="MobiDB-lite"/>
    </source>
</evidence>
<evidence type="ECO:0000259" key="4">
    <source>
        <dbReference type="Pfam" id="PF25550"/>
    </source>
</evidence>
<evidence type="ECO:0000259" key="3">
    <source>
        <dbReference type="Pfam" id="PF13632"/>
    </source>
</evidence>
<evidence type="ECO:0000313" key="5">
    <source>
        <dbReference type="EMBL" id="KAJ8100762.1"/>
    </source>
</evidence>
<sequence length="973" mass="110598">MSHQQQFMAQKLSSQSLGHDSEQAAAHYRPPSSRRTSSFGGYDPVPFHQPTAFEHVTHTLGHDRPLSAGATGLHSSHGSDIRKRLGSLLGIDPYDNPGLPSDLSAFRGGSVGTVAEHPTDNLNEFDEYWGNAGMSSSEEAANDDNGRLDPSELDKYDIMCQYLYKACRQKHWLETLPSADATPCVALRVNRDDDDEEKDLLEYRIFPPEQNTTHILAEYVAGLNVEVCVRLSYPVINVLLSYLPHDAVSVPLSENTRIQVLESLSDLPRARKYQYAAFVKSDGCLLVWADDVRQLLSLATLLENRMMELVWTVRDLEEHLTEPTAVFNQKDVDLEKSDHPRRPFVMLQAIAVGLAILLLMTFIGLMFRIIAREIKADGKYLRLLVILYIPVFSLFCAFFTIVLAGTLMQFLGPVAQMYTNSSTFSAVKPPRLSASKVQLPHVTIQCPVYKESLEGVIHPTMQSLLTAITTYELQGGSANIFVNDDGMQLIPEQEAQQRREYYAEHLIGYVARPPHGKDGFQRRGRFKKASNMNYCLDISNRVEDHLQAVECHDKWTDREETEAYENSLAAVIEEEKGTCWAAGDIRIGDIILIVDSDTRIPEDCFLDAASEFYHSPEVAILQEKSGVMMVVHNYWEELIAWFTRLIYFAIQYATSGGDAAAFVGHNAFLRWSAVQEIAYKDETDNGRIKYWSEEHVSEDFEMSLKLQTKGYIVRLITYHDDKFQEGVSLTVYDELTRWQKYAYGCSELVFRPVRQWHTGKIFTPLFSRFLWSGMKPFAKFTIIAYIGTYYAIAASILLTFLNYIIIGWFDFEVDQFYLSSFNNLIALIFVFSGACPVANALVRYRIKESTFWHALLENYKWGVLMTVFLGGLSWHLNLALLSHMFGINMQWGSTAKELETSNFFKEFPKIVRGFRSMYVTLIILMAGMIVLAYAVPWNWRITGVYSTLPLGWNIASHFLSPIVLNPQLMTFSF</sequence>
<feature type="transmembrane region" description="Helical" evidence="2">
    <location>
        <begin position="345"/>
        <end position="371"/>
    </location>
</feature>
<dbReference type="InterPro" id="IPR001173">
    <property type="entry name" value="Glyco_trans_2-like"/>
</dbReference>
<keyword evidence="5" id="KW-0808">Transferase</keyword>
<protein>
    <submittedName>
        <fullName evidence="5">Glycosyl transferase family group 2-domain-containing protein</fullName>
    </submittedName>
</protein>
<evidence type="ECO:0000313" key="6">
    <source>
        <dbReference type="Proteomes" id="UP001217417"/>
    </source>
</evidence>
<feature type="compositionally biased region" description="Polar residues" evidence="1">
    <location>
        <begin position="1"/>
        <end position="18"/>
    </location>
</feature>
<organism evidence="5 6">
    <name type="scientific">Lipomyces tetrasporus</name>
    <dbReference type="NCBI Taxonomy" id="54092"/>
    <lineage>
        <taxon>Eukaryota</taxon>
        <taxon>Fungi</taxon>
        <taxon>Dikarya</taxon>
        <taxon>Ascomycota</taxon>
        <taxon>Saccharomycotina</taxon>
        <taxon>Lipomycetes</taxon>
        <taxon>Lipomycetales</taxon>
        <taxon>Lipomycetaceae</taxon>
        <taxon>Lipomyces</taxon>
    </lineage>
</organism>
<comment type="caution">
    <text evidence="5">The sequence shown here is derived from an EMBL/GenBank/DDBJ whole genome shotgun (WGS) entry which is preliminary data.</text>
</comment>
<feature type="domain" description="Glycosyltransferase 2-like" evidence="3">
    <location>
        <begin position="590"/>
        <end position="803"/>
    </location>
</feature>
<name>A0AAD7VS83_9ASCO</name>
<keyword evidence="2" id="KW-1133">Transmembrane helix</keyword>
<dbReference type="Proteomes" id="UP001217417">
    <property type="component" value="Unassembled WGS sequence"/>
</dbReference>
<feature type="domain" description="DUF7928" evidence="4">
    <location>
        <begin position="154"/>
        <end position="319"/>
    </location>
</feature>
<proteinExistence type="predicted"/>
<feature type="transmembrane region" description="Helical" evidence="2">
    <location>
        <begin position="861"/>
        <end position="881"/>
    </location>
</feature>
<feature type="transmembrane region" description="Helical" evidence="2">
    <location>
        <begin position="821"/>
        <end position="841"/>
    </location>
</feature>
<dbReference type="PANTHER" id="PTHR35408">
    <property type="entry name" value="CHROMOSOME 15, WHOLE GENOME SHOTGUN SEQUENCE"/>
    <property type="match status" value="1"/>
</dbReference>
<dbReference type="GO" id="GO:0016740">
    <property type="term" value="F:transferase activity"/>
    <property type="evidence" value="ECO:0007669"/>
    <property type="project" value="UniProtKB-KW"/>
</dbReference>
<feature type="transmembrane region" description="Helical" evidence="2">
    <location>
        <begin position="383"/>
        <end position="411"/>
    </location>
</feature>
<gene>
    <name evidence="5" type="ORF">POJ06DRAFT_223164</name>
</gene>
<feature type="transmembrane region" description="Helical" evidence="2">
    <location>
        <begin position="782"/>
        <end position="809"/>
    </location>
</feature>
<dbReference type="RefSeq" id="XP_056044212.1">
    <property type="nucleotide sequence ID" value="XM_056185670.1"/>
</dbReference>
<feature type="region of interest" description="Disordered" evidence="1">
    <location>
        <begin position="1"/>
        <end position="43"/>
    </location>
</feature>
<dbReference type="AlphaFoldDB" id="A0AAD7VS83"/>
<feature type="transmembrane region" description="Helical" evidence="2">
    <location>
        <begin position="917"/>
        <end position="937"/>
    </location>
</feature>
<reference evidence="5" key="1">
    <citation type="submission" date="2023-03" db="EMBL/GenBank/DDBJ databases">
        <title>Near-Complete genome sequence of Lipomyces tetrasporous NRRL Y-64009, an oleaginous yeast capable of growing on lignocellulosic hydrolysates.</title>
        <authorList>
            <consortium name="Lawrence Berkeley National Laboratory"/>
            <person name="Jagtap S.S."/>
            <person name="Liu J.-J."/>
            <person name="Walukiewicz H.E."/>
            <person name="Pangilinan J."/>
            <person name="Lipzen A."/>
            <person name="Ahrendt S."/>
            <person name="Koriabine M."/>
            <person name="Cobaugh K."/>
            <person name="Salamov A."/>
            <person name="Yoshinaga Y."/>
            <person name="Ng V."/>
            <person name="Daum C."/>
            <person name="Grigoriev I.V."/>
            <person name="Slininger P.J."/>
            <person name="Dien B.S."/>
            <person name="Jin Y.-S."/>
            <person name="Rao C.V."/>
        </authorList>
    </citation>
    <scope>NUCLEOTIDE SEQUENCE</scope>
    <source>
        <strain evidence="5">NRRL Y-64009</strain>
    </source>
</reference>
<dbReference type="GeneID" id="80880836"/>
<accession>A0AAD7VS83</accession>
<dbReference type="Pfam" id="PF25550">
    <property type="entry name" value="DUF7928"/>
    <property type="match status" value="1"/>
</dbReference>
<dbReference type="EMBL" id="JARPMG010000005">
    <property type="protein sequence ID" value="KAJ8100762.1"/>
    <property type="molecule type" value="Genomic_DNA"/>
</dbReference>
<evidence type="ECO:0000256" key="2">
    <source>
        <dbReference type="SAM" id="Phobius"/>
    </source>
</evidence>
<dbReference type="Gene3D" id="3.90.550.10">
    <property type="entry name" value="Spore Coat Polysaccharide Biosynthesis Protein SpsA, Chain A"/>
    <property type="match status" value="1"/>
</dbReference>
<keyword evidence="2" id="KW-0472">Membrane</keyword>
<dbReference type="SUPFAM" id="SSF53448">
    <property type="entry name" value="Nucleotide-diphospho-sugar transferases"/>
    <property type="match status" value="1"/>
</dbReference>
<dbReference type="InterPro" id="IPR057688">
    <property type="entry name" value="DUF7928"/>
</dbReference>
<dbReference type="InterPro" id="IPR029044">
    <property type="entry name" value="Nucleotide-diphossugar_trans"/>
</dbReference>
<dbReference type="PANTHER" id="PTHR35408:SF3">
    <property type="entry name" value="GLYCOSYLTRANSFERASE 2-LIKE DOMAIN-CONTAINING PROTEIN"/>
    <property type="match status" value="1"/>
</dbReference>
<dbReference type="Pfam" id="PF13632">
    <property type="entry name" value="Glyco_trans_2_3"/>
    <property type="match status" value="1"/>
</dbReference>
<keyword evidence="2" id="KW-0812">Transmembrane</keyword>